<proteinExistence type="predicted"/>
<evidence type="ECO:0000313" key="2">
    <source>
        <dbReference type="EMBL" id="KDS39410.1"/>
    </source>
</evidence>
<keyword evidence="1" id="KW-0812">Transmembrane</keyword>
<sequence length="87" mass="10346">MIKHIIKIIWAQRRSNIWIVGELLLVVCAVWFMLDKLWVDMRCYYAPMGYDIENTWRFRLSRLSQQAPGFVPDSLRETSDTQDLLAL</sequence>
<feature type="non-terminal residue" evidence="2">
    <location>
        <position position="87"/>
    </location>
</feature>
<keyword evidence="1" id="KW-1133">Transmembrane helix</keyword>
<keyword evidence="1" id="KW-0472">Membrane</keyword>
<feature type="transmembrane region" description="Helical" evidence="1">
    <location>
        <begin position="16"/>
        <end position="34"/>
    </location>
</feature>
<protein>
    <submittedName>
        <fullName evidence="2">ABC transporter permease domain protein</fullName>
    </submittedName>
</protein>
<name>A0AB34LHS5_PARDI</name>
<reference evidence="2 3" key="1">
    <citation type="submission" date="2014-04" db="EMBL/GenBank/DDBJ databases">
        <authorList>
            <person name="Sears C."/>
            <person name="Carroll K."/>
            <person name="Sack B.R."/>
            <person name="Qadri F."/>
            <person name="Myers L.L."/>
            <person name="Chung G.-T."/>
            <person name="Escheverria P."/>
            <person name="Fraser C.M."/>
            <person name="Sadzewicz L."/>
            <person name="Shefchek K.A."/>
            <person name="Tallon L."/>
            <person name="Das S.P."/>
            <person name="Daugherty S."/>
            <person name="Mongodin E.F."/>
        </authorList>
    </citation>
    <scope>NUCLEOTIDE SEQUENCE [LARGE SCALE GENOMIC DNA]</scope>
    <source>
        <strain evidence="2 3">3776 D15 i</strain>
    </source>
</reference>
<dbReference type="AlphaFoldDB" id="A0AB34LHS5"/>
<dbReference type="EMBL" id="JNHK01000057">
    <property type="protein sequence ID" value="KDS39410.1"/>
    <property type="molecule type" value="Genomic_DNA"/>
</dbReference>
<dbReference type="Proteomes" id="UP000027850">
    <property type="component" value="Unassembled WGS sequence"/>
</dbReference>
<comment type="caution">
    <text evidence="2">The sequence shown here is derived from an EMBL/GenBank/DDBJ whole genome shotgun (WGS) entry which is preliminary data.</text>
</comment>
<gene>
    <name evidence="2" type="ORF">M091_4223</name>
</gene>
<organism evidence="2 3">
    <name type="scientific">Parabacteroides distasonis str. 3776 D15 i</name>
    <dbReference type="NCBI Taxonomy" id="1339342"/>
    <lineage>
        <taxon>Bacteria</taxon>
        <taxon>Pseudomonadati</taxon>
        <taxon>Bacteroidota</taxon>
        <taxon>Bacteroidia</taxon>
        <taxon>Bacteroidales</taxon>
        <taxon>Tannerellaceae</taxon>
        <taxon>Parabacteroides</taxon>
    </lineage>
</organism>
<evidence type="ECO:0000313" key="3">
    <source>
        <dbReference type="Proteomes" id="UP000027850"/>
    </source>
</evidence>
<evidence type="ECO:0000256" key="1">
    <source>
        <dbReference type="SAM" id="Phobius"/>
    </source>
</evidence>
<accession>A0AB34LHS5</accession>